<keyword evidence="1" id="KW-0472">Membrane</keyword>
<keyword evidence="1" id="KW-1133">Transmembrane helix</keyword>
<accession>A0ABX5H5U2</accession>
<protein>
    <submittedName>
        <fullName evidence="2">Uncharacterized protein</fullName>
    </submittedName>
</protein>
<gene>
    <name evidence="2" type="ORF">C0W27_07505</name>
</gene>
<proteinExistence type="predicted"/>
<organism evidence="2 3">
    <name type="scientific">Photobacterium angustum</name>
    <dbReference type="NCBI Taxonomy" id="661"/>
    <lineage>
        <taxon>Bacteria</taxon>
        <taxon>Pseudomonadati</taxon>
        <taxon>Pseudomonadota</taxon>
        <taxon>Gammaproteobacteria</taxon>
        <taxon>Vibrionales</taxon>
        <taxon>Vibrionaceae</taxon>
        <taxon>Photobacterium</taxon>
    </lineage>
</organism>
<evidence type="ECO:0000313" key="2">
    <source>
        <dbReference type="EMBL" id="PSX11009.1"/>
    </source>
</evidence>
<name>A0ABX5H5U2_PHOAN</name>
<evidence type="ECO:0000313" key="3">
    <source>
        <dbReference type="Proteomes" id="UP000240989"/>
    </source>
</evidence>
<reference evidence="2 3" key="1">
    <citation type="submission" date="2018-01" db="EMBL/GenBank/DDBJ databases">
        <title>Whole genome sequencing of Histamine producing bacteria.</title>
        <authorList>
            <person name="Butler K."/>
        </authorList>
    </citation>
    <scope>NUCLEOTIDE SEQUENCE [LARGE SCALE GENOMIC DNA]</scope>
    <source>
        <strain evidence="2 3">A6-1</strain>
    </source>
</reference>
<keyword evidence="3" id="KW-1185">Reference proteome</keyword>
<keyword evidence="1" id="KW-0812">Transmembrane</keyword>
<dbReference type="EMBL" id="PYOU01000005">
    <property type="protein sequence ID" value="PSX11009.1"/>
    <property type="molecule type" value="Genomic_DNA"/>
</dbReference>
<feature type="transmembrane region" description="Helical" evidence="1">
    <location>
        <begin position="49"/>
        <end position="72"/>
    </location>
</feature>
<comment type="caution">
    <text evidence="2">The sequence shown here is derived from an EMBL/GenBank/DDBJ whole genome shotgun (WGS) entry which is preliminary data.</text>
</comment>
<sequence>MKKKLQLSDVIIFFRCFLLLQIYFNATFYSIIFITNVLTSRHMVAFFDVYVNIFVFNQYLVFVVSFLEILILKLNAKKIARIGF</sequence>
<dbReference type="Proteomes" id="UP000240989">
    <property type="component" value="Unassembled WGS sequence"/>
</dbReference>
<evidence type="ECO:0000256" key="1">
    <source>
        <dbReference type="SAM" id="Phobius"/>
    </source>
</evidence>
<feature type="transmembrane region" description="Helical" evidence="1">
    <location>
        <begin position="12"/>
        <end position="37"/>
    </location>
</feature>